<comment type="caution">
    <text evidence="2">The sequence shown here is derived from an EMBL/GenBank/DDBJ whole genome shotgun (WGS) entry which is preliminary data.</text>
</comment>
<keyword evidence="1" id="KW-1133">Transmembrane helix</keyword>
<sequence>MAVNYVYIYEWPGREISRVFSRKNTSLTSSNRNKKRIFPAALSPYYICIFYKWYYAGQSIFARF</sequence>
<reference evidence="2" key="1">
    <citation type="submission" date="2018-09" db="EMBL/GenBank/DDBJ databases">
        <title>Murine metabolic-syndrome-specific gut microbial biobank.</title>
        <authorList>
            <person name="Liu C."/>
        </authorList>
    </citation>
    <scope>NUCLEOTIDE SEQUENCE</scope>
    <source>
        <strain evidence="2">D42-62</strain>
    </source>
</reference>
<name>A0A9X5BHX6_9FIRM</name>
<keyword evidence="1" id="KW-0472">Membrane</keyword>
<proteinExistence type="predicted"/>
<feature type="transmembrane region" description="Helical" evidence="1">
    <location>
        <begin position="37"/>
        <end position="55"/>
    </location>
</feature>
<gene>
    <name evidence="2" type="ORF">D5281_15685</name>
</gene>
<keyword evidence="3" id="KW-1185">Reference proteome</keyword>
<evidence type="ECO:0000256" key="1">
    <source>
        <dbReference type="SAM" id="Phobius"/>
    </source>
</evidence>
<organism evidence="2 3">
    <name type="scientific">Parablautia muri</name>
    <dbReference type="NCBI Taxonomy" id="2320879"/>
    <lineage>
        <taxon>Bacteria</taxon>
        <taxon>Bacillati</taxon>
        <taxon>Bacillota</taxon>
        <taxon>Clostridia</taxon>
        <taxon>Lachnospirales</taxon>
        <taxon>Lachnospiraceae</taxon>
        <taxon>Parablautia</taxon>
    </lineage>
</organism>
<dbReference type="Proteomes" id="UP001154420">
    <property type="component" value="Unassembled WGS sequence"/>
</dbReference>
<dbReference type="AlphaFoldDB" id="A0A9X5BHX6"/>
<protein>
    <submittedName>
        <fullName evidence="2">Uncharacterized protein</fullName>
    </submittedName>
</protein>
<keyword evidence="1" id="KW-0812">Transmembrane</keyword>
<evidence type="ECO:0000313" key="2">
    <source>
        <dbReference type="EMBL" id="NBJ93989.1"/>
    </source>
</evidence>
<dbReference type="EMBL" id="QZDT01000027">
    <property type="protein sequence ID" value="NBJ93989.1"/>
    <property type="molecule type" value="Genomic_DNA"/>
</dbReference>
<accession>A0A9X5BHX6</accession>
<evidence type="ECO:0000313" key="3">
    <source>
        <dbReference type="Proteomes" id="UP001154420"/>
    </source>
</evidence>